<proteinExistence type="predicted"/>
<protein>
    <submittedName>
        <fullName evidence="2">Uncharacterized protein</fullName>
    </submittedName>
</protein>
<feature type="region of interest" description="Disordered" evidence="1">
    <location>
        <begin position="1"/>
        <end position="22"/>
    </location>
</feature>
<reference evidence="2 3" key="1">
    <citation type="submission" date="2019-10" db="EMBL/GenBank/DDBJ databases">
        <title>Genomic and transcriptomic insights into the perfect genentic adaptation of a filamentous nitrogen-fixing cyanobacterium to rice fields.</title>
        <authorList>
            <person name="Chen Z."/>
        </authorList>
    </citation>
    <scope>NUCLEOTIDE SEQUENCE [LARGE SCALE GENOMIC DNA]</scope>
    <source>
        <strain evidence="2">CCNUC1</strain>
    </source>
</reference>
<accession>A0A5P8WJ82</accession>
<dbReference type="AlphaFoldDB" id="A0A5P8WJ82"/>
<sequence length="55" mass="5945">MLATPRVSAFTDSPRNIPASTSKQGITPLIQSLLTGARLKKDHLYNKKLPALQGV</sequence>
<dbReference type="KEGG" id="nsh:GXM_10395"/>
<dbReference type="EMBL" id="CP045229">
    <property type="protein sequence ID" value="QFS52640.1"/>
    <property type="molecule type" value="Genomic_DNA"/>
</dbReference>
<evidence type="ECO:0000313" key="3">
    <source>
        <dbReference type="Proteomes" id="UP000326678"/>
    </source>
</evidence>
<gene>
    <name evidence="2" type="ORF">GXM_10395</name>
</gene>
<feature type="compositionally biased region" description="Polar residues" evidence="1">
    <location>
        <begin position="10"/>
        <end position="22"/>
    </location>
</feature>
<dbReference type="Proteomes" id="UP000326678">
    <property type="component" value="Chromosome pGXM02"/>
</dbReference>
<organism evidence="2 3">
    <name type="scientific">Nostoc sphaeroides CCNUC1</name>
    <dbReference type="NCBI Taxonomy" id="2653204"/>
    <lineage>
        <taxon>Bacteria</taxon>
        <taxon>Bacillati</taxon>
        <taxon>Cyanobacteriota</taxon>
        <taxon>Cyanophyceae</taxon>
        <taxon>Nostocales</taxon>
        <taxon>Nostocaceae</taxon>
        <taxon>Nostoc</taxon>
    </lineage>
</organism>
<evidence type="ECO:0000256" key="1">
    <source>
        <dbReference type="SAM" id="MobiDB-lite"/>
    </source>
</evidence>
<keyword evidence="3" id="KW-1185">Reference proteome</keyword>
<evidence type="ECO:0000313" key="2">
    <source>
        <dbReference type="EMBL" id="QFS52640.1"/>
    </source>
</evidence>
<name>A0A5P8WJ82_9NOSO</name>